<dbReference type="Proteomes" id="UP000030041">
    <property type="component" value="Segment"/>
</dbReference>
<organism evidence="1 2">
    <name type="scientific">Synechococcus phage S-CBP2</name>
    <dbReference type="NCBI Taxonomy" id="756277"/>
    <lineage>
        <taxon>Viruses</taxon>
        <taxon>Duplodnaviria</taxon>
        <taxon>Heunggongvirae</taxon>
        <taxon>Uroviricota</taxon>
        <taxon>Caudoviricetes</taxon>
        <taxon>Autographivirales</taxon>
        <taxon>Kembevirus</taxon>
        <taxon>Kembevirus SCBP2</taxon>
    </lineage>
</organism>
<gene>
    <name evidence="1" type="ORF">S-CBP2_0035</name>
</gene>
<reference evidence="2" key="1">
    <citation type="submission" date="2012-12" db="EMBL/GenBank/DDBJ databases">
        <title>Genomics of marine cyanopodoviruses.</title>
        <authorList>
            <person name="Huang S."/>
            <person name="Chen F."/>
        </authorList>
    </citation>
    <scope>NUCLEOTIDE SEQUENCE [LARGE SCALE GENOMIC DNA]</scope>
</reference>
<dbReference type="Pfam" id="PF17212">
    <property type="entry name" value="Tube"/>
    <property type="match status" value="1"/>
</dbReference>
<dbReference type="OrthoDB" id="9247at10239"/>
<reference evidence="1 2" key="2">
    <citation type="journal article" date="2015" name="PLoS ONE">
        <title>Comparative Genomic and Phylogenomic Analyses Reveal a Conserved Core Genome Shared by Estuarine and Oceanic Cyanopodoviruses.</title>
        <authorList>
            <person name="Huang S."/>
            <person name="Zhang S."/>
            <person name="Jiao N."/>
            <person name="Chen F."/>
        </authorList>
    </citation>
    <scope>NUCLEOTIDE SEQUENCE [LARGE SCALE GENOMIC DNA]</scope>
</reference>
<dbReference type="InterPro" id="IPR033767">
    <property type="entry name" value="Tail_Gp11"/>
</dbReference>
<keyword evidence="2" id="KW-1185">Reference proteome</keyword>
<name>A0A096VL13_9CAUD</name>
<accession>A0A096VL13</accession>
<sequence length="187" mass="21096">MLSCIGGAAVVSLDTDNPEVASAVSILEETTRAVLSEGWNFNTEQDYPFTPDTNKEILVPDNLLSFAISFEKHGSDYLIVERMGKFYNKLDHTYKFDELIYADVVFGFQFEECPQPFKEYITARASRVYASRLVASKEQVELISQDEAVCRSLCITYDADTGKPTMFGLETGQSTYISYLPFRTLAR</sequence>
<dbReference type="EMBL" id="KC310806">
    <property type="protein sequence ID" value="AGK86741.1"/>
    <property type="molecule type" value="Genomic_DNA"/>
</dbReference>
<proteinExistence type="predicted"/>
<evidence type="ECO:0000313" key="2">
    <source>
        <dbReference type="Proteomes" id="UP000030041"/>
    </source>
</evidence>
<dbReference type="RefSeq" id="YP_009103143.1">
    <property type="nucleotide sequence ID" value="NC_025455.1"/>
</dbReference>
<dbReference type="KEGG" id="vg:22112061"/>
<evidence type="ECO:0000313" key="1">
    <source>
        <dbReference type="EMBL" id="AGK86741.1"/>
    </source>
</evidence>
<protein>
    <submittedName>
        <fullName evidence="1">Tail tubular protein A</fullName>
    </submittedName>
</protein>
<dbReference type="GeneID" id="22112061"/>